<dbReference type="InterPro" id="IPR025714">
    <property type="entry name" value="Methyltranfer_dom"/>
</dbReference>
<keyword evidence="2" id="KW-0949">S-adenosyl-L-methionine</keyword>
<evidence type="ECO:0000256" key="3">
    <source>
        <dbReference type="ARBA" id="ARBA00034487"/>
    </source>
</evidence>
<dbReference type="InterPro" id="IPR036249">
    <property type="entry name" value="Thioredoxin-like_sf"/>
</dbReference>
<evidence type="ECO:0000256" key="5">
    <source>
        <dbReference type="ARBA" id="ARBA00034545"/>
    </source>
</evidence>
<keyword evidence="1" id="KW-0808">Transferase</keyword>
<proteinExistence type="inferred from homology"/>
<dbReference type="SUPFAM" id="SSF52833">
    <property type="entry name" value="Thioredoxin-like"/>
    <property type="match status" value="1"/>
</dbReference>
<dbReference type="PANTHER" id="PTHR43675">
    <property type="entry name" value="ARSENITE METHYLTRANSFERASE"/>
    <property type="match status" value="1"/>
</dbReference>
<evidence type="ECO:0000313" key="10">
    <source>
        <dbReference type="EMBL" id="CAD8881013.1"/>
    </source>
</evidence>
<feature type="domain" description="Methyltransferase" evidence="9">
    <location>
        <begin position="244"/>
        <end position="365"/>
    </location>
</feature>
<dbReference type="SUPFAM" id="SSF53335">
    <property type="entry name" value="S-adenosyl-L-methionine-dependent methyltransferases"/>
    <property type="match status" value="1"/>
</dbReference>
<protein>
    <recommendedName>
        <fullName evidence="5">Arsenite methyltransferase</fullName>
        <ecNumber evidence="4">2.1.1.137</ecNumber>
    </recommendedName>
</protein>
<comment type="catalytic activity">
    <reaction evidence="8">
        <text>arsenic triglutathione + 3 [thioredoxin]-dithiol + 3 S-adenosyl-L-methionine = trimethylarsine + 3 [thioredoxin]-disulfide + 3 glutathione + 3 S-adenosyl-L-homocysteine + 3 H(+)</text>
        <dbReference type="Rhea" id="RHEA:69432"/>
        <dbReference type="Rhea" id="RHEA-COMP:10698"/>
        <dbReference type="Rhea" id="RHEA-COMP:10700"/>
        <dbReference type="ChEBI" id="CHEBI:15378"/>
        <dbReference type="ChEBI" id="CHEBI:27130"/>
        <dbReference type="ChEBI" id="CHEBI:29950"/>
        <dbReference type="ChEBI" id="CHEBI:50058"/>
        <dbReference type="ChEBI" id="CHEBI:57856"/>
        <dbReference type="ChEBI" id="CHEBI:57925"/>
        <dbReference type="ChEBI" id="CHEBI:59789"/>
        <dbReference type="ChEBI" id="CHEBI:183640"/>
        <dbReference type="EC" id="2.1.1.137"/>
    </reaction>
</comment>
<dbReference type="AlphaFoldDB" id="A0A7S1BB38"/>
<evidence type="ECO:0000256" key="7">
    <source>
        <dbReference type="ARBA" id="ARBA00047943"/>
    </source>
</evidence>
<sequence>MAHLLNIVPLVSTGNQDSISSLSAVPKSGPALVVYTAEWSRPSLDLISSLEKCVAGDCDTAGQLPPMYSCCVEENDDHAMDAGIDEVPSAILYVDGKARSKVLKNPTAEALISLCLEHAAAAAISEDDATEKQRAYIRERYAATVRNRGGQGVEGLSALLPDAAAVTSSGCCDVPVTTGGCCDVPTTAGGCCDLPLRSGSGAASAGKYSDLSLAMGYAEDQIKTMGNLGLGCGNPFADASVAPGETVVDLGSGAGFDCLLAANLVGPTGSVIGVDMTPDMVAAARRNVRQHLREAGRRETLVSIRLGEIEHLPVSDASVDCVISNCVINLSMDQSQVYREIYRVLRSGGRLCSSDVVRIVPDLPDHLVTAEAQIA</sequence>
<evidence type="ECO:0000256" key="6">
    <source>
        <dbReference type="ARBA" id="ARBA00047941"/>
    </source>
</evidence>
<comment type="catalytic activity">
    <reaction evidence="6">
        <text>arsenic triglutathione + [thioredoxin]-dithiol + S-adenosyl-L-methionine + 2 H2O = methylarsonous acid + [thioredoxin]-disulfide + 3 glutathione + S-adenosyl-L-homocysteine + H(+)</text>
        <dbReference type="Rhea" id="RHEA:69460"/>
        <dbReference type="Rhea" id="RHEA-COMP:10698"/>
        <dbReference type="Rhea" id="RHEA-COMP:10700"/>
        <dbReference type="ChEBI" id="CHEBI:15377"/>
        <dbReference type="ChEBI" id="CHEBI:15378"/>
        <dbReference type="ChEBI" id="CHEBI:17826"/>
        <dbReference type="ChEBI" id="CHEBI:29950"/>
        <dbReference type="ChEBI" id="CHEBI:50058"/>
        <dbReference type="ChEBI" id="CHEBI:57856"/>
        <dbReference type="ChEBI" id="CHEBI:57925"/>
        <dbReference type="ChEBI" id="CHEBI:59789"/>
        <dbReference type="ChEBI" id="CHEBI:183640"/>
        <dbReference type="EC" id="2.1.1.137"/>
    </reaction>
</comment>
<dbReference type="GO" id="GO:0030791">
    <property type="term" value="F:arsenite methyltransferase activity"/>
    <property type="evidence" value="ECO:0007669"/>
    <property type="project" value="UniProtKB-EC"/>
</dbReference>
<comment type="catalytic activity">
    <reaction evidence="7">
        <text>arsenic triglutathione + 2 [thioredoxin]-dithiol + 2 S-adenosyl-L-methionine + H2O = dimethylarsinous acid + 2 [thioredoxin]-disulfide + 3 glutathione + 2 S-adenosyl-L-homocysteine + 2 H(+)</text>
        <dbReference type="Rhea" id="RHEA:69464"/>
        <dbReference type="Rhea" id="RHEA-COMP:10698"/>
        <dbReference type="Rhea" id="RHEA-COMP:10700"/>
        <dbReference type="ChEBI" id="CHEBI:15377"/>
        <dbReference type="ChEBI" id="CHEBI:15378"/>
        <dbReference type="ChEBI" id="CHEBI:23808"/>
        <dbReference type="ChEBI" id="CHEBI:29950"/>
        <dbReference type="ChEBI" id="CHEBI:50058"/>
        <dbReference type="ChEBI" id="CHEBI:57856"/>
        <dbReference type="ChEBI" id="CHEBI:57925"/>
        <dbReference type="ChEBI" id="CHEBI:59789"/>
        <dbReference type="ChEBI" id="CHEBI:183640"/>
        <dbReference type="EC" id="2.1.1.137"/>
    </reaction>
</comment>
<dbReference type="InterPro" id="IPR026669">
    <property type="entry name" value="Arsenite_MeTrfase-like"/>
</dbReference>
<name>A0A7S1BB38_9STRA</name>
<evidence type="ECO:0000259" key="9">
    <source>
        <dbReference type="Pfam" id="PF13847"/>
    </source>
</evidence>
<evidence type="ECO:0000256" key="1">
    <source>
        <dbReference type="ARBA" id="ARBA00022679"/>
    </source>
</evidence>
<comment type="similarity">
    <text evidence="3">Belongs to the methyltransferase superfamily. Arsenite methyltransferase family.</text>
</comment>
<dbReference type="Gene3D" id="3.40.50.150">
    <property type="entry name" value="Vaccinia Virus protein VP39"/>
    <property type="match status" value="1"/>
</dbReference>
<dbReference type="EC" id="2.1.1.137" evidence="4"/>
<accession>A0A7S1BB38</accession>
<gene>
    <name evidence="10" type="ORF">CHYS00102_LOCUS8200</name>
</gene>
<dbReference type="CDD" id="cd02440">
    <property type="entry name" value="AdoMet_MTases"/>
    <property type="match status" value="1"/>
</dbReference>
<dbReference type="Pfam" id="PF13847">
    <property type="entry name" value="Methyltransf_31"/>
    <property type="match status" value="1"/>
</dbReference>
<dbReference type="InterPro" id="IPR029063">
    <property type="entry name" value="SAM-dependent_MTases_sf"/>
</dbReference>
<evidence type="ECO:0000256" key="8">
    <source>
        <dbReference type="ARBA" id="ARBA00048428"/>
    </source>
</evidence>
<evidence type="ECO:0000256" key="2">
    <source>
        <dbReference type="ARBA" id="ARBA00022691"/>
    </source>
</evidence>
<dbReference type="EMBL" id="HBFR01011367">
    <property type="protein sequence ID" value="CAD8881013.1"/>
    <property type="molecule type" value="Transcribed_RNA"/>
</dbReference>
<dbReference type="PANTHER" id="PTHR43675:SF8">
    <property type="entry name" value="ARSENITE METHYLTRANSFERASE"/>
    <property type="match status" value="1"/>
</dbReference>
<organism evidence="10">
    <name type="scientific">Corethron hystrix</name>
    <dbReference type="NCBI Taxonomy" id="216773"/>
    <lineage>
        <taxon>Eukaryota</taxon>
        <taxon>Sar</taxon>
        <taxon>Stramenopiles</taxon>
        <taxon>Ochrophyta</taxon>
        <taxon>Bacillariophyta</taxon>
        <taxon>Coscinodiscophyceae</taxon>
        <taxon>Corethrophycidae</taxon>
        <taxon>Corethrales</taxon>
        <taxon>Corethraceae</taxon>
        <taxon>Corethron</taxon>
    </lineage>
</organism>
<reference evidence="10" key="1">
    <citation type="submission" date="2021-01" db="EMBL/GenBank/DDBJ databases">
        <authorList>
            <person name="Corre E."/>
            <person name="Pelletier E."/>
            <person name="Niang G."/>
            <person name="Scheremetjew M."/>
            <person name="Finn R."/>
            <person name="Kale V."/>
            <person name="Holt S."/>
            <person name="Cochrane G."/>
            <person name="Meng A."/>
            <person name="Brown T."/>
            <person name="Cohen L."/>
        </authorList>
    </citation>
    <scope>NUCLEOTIDE SEQUENCE</scope>
    <source>
        <strain evidence="10">308</strain>
    </source>
</reference>
<evidence type="ECO:0000256" key="4">
    <source>
        <dbReference type="ARBA" id="ARBA00034521"/>
    </source>
</evidence>